<evidence type="ECO:0000256" key="4">
    <source>
        <dbReference type="ARBA" id="ARBA00011263"/>
    </source>
</evidence>
<proteinExistence type="predicted"/>
<dbReference type="InterPro" id="IPR047576">
    <property type="entry name" value="CLPS_chr"/>
</dbReference>
<reference evidence="14" key="1">
    <citation type="submission" date="2019-09" db="EMBL/GenBank/DDBJ databases">
        <title>Bird 10,000 Genomes (B10K) Project - Family phase.</title>
        <authorList>
            <person name="Zhang G."/>
        </authorList>
    </citation>
    <scope>NUCLEOTIDE SEQUENCE</scope>
    <source>
        <strain evidence="14">B10K-DU-001-08</strain>
        <tissue evidence="14">Muscle</tissue>
    </source>
</reference>
<dbReference type="PROSITE" id="PS51342">
    <property type="entry name" value="COLIPASE_2"/>
    <property type="match status" value="1"/>
</dbReference>
<dbReference type="GO" id="GO:0035473">
    <property type="term" value="F:lipase binding"/>
    <property type="evidence" value="ECO:0007669"/>
    <property type="project" value="InterPro"/>
</dbReference>
<dbReference type="AlphaFoldDB" id="A0A851NC85"/>
<evidence type="ECO:0000256" key="10">
    <source>
        <dbReference type="ARBA" id="ARBA00023157"/>
    </source>
</evidence>
<evidence type="ECO:0000313" key="15">
    <source>
        <dbReference type="Proteomes" id="UP000613066"/>
    </source>
</evidence>
<dbReference type="GO" id="GO:0005576">
    <property type="term" value="C:extracellular region"/>
    <property type="evidence" value="ECO:0007669"/>
    <property type="project" value="UniProtKB-SubCell"/>
</dbReference>
<keyword evidence="7" id="KW-0222">Digestion</keyword>
<evidence type="ECO:0000256" key="9">
    <source>
        <dbReference type="ARBA" id="ARBA00023098"/>
    </source>
</evidence>
<dbReference type="Pfam" id="PF02740">
    <property type="entry name" value="Colipase_C"/>
    <property type="match status" value="1"/>
</dbReference>
<gene>
    <name evidence="14" type="primary">Clps</name>
    <name evidence="14" type="ORF">PENPIL_R07582</name>
</gene>
<sequence>LPPRLLLVLLLLAPALAAPQERGLIFNLNAGELCLQSLQCKSGCCQHDSGLSLARCVPKAAENQECSPKSLYGVYYKCPCESGLDCDADWSIVGSLTNTDYGICVDPND</sequence>
<comment type="function">
    <text evidence="1">Enterostatin has a biological activity as a satiety signal.</text>
</comment>
<evidence type="ECO:0000256" key="3">
    <source>
        <dbReference type="ARBA" id="ARBA00004613"/>
    </source>
</evidence>
<evidence type="ECO:0000256" key="6">
    <source>
        <dbReference type="ARBA" id="ARBA00022729"/>
    </source>
</evidence>
<dbReference type="PRINTS" id="PR00128">
    <property type="entry name" value="COLIPASE"/>
</dbReference>
<dbReference type="EMBL" id="WBMW01000089">
    <property type="protein sequence ID" value="NXC37727.1"/>
    <property type="molecule type" value="Genomic_DNA"/>
</dbReference>
<keyword evidence="6 11" id="KW-0732">Signal</keyword>
<dbReference type="InterPro" id="IPR001981">
    <property type="entry name" value="Colipase"/>
</dbReference>
<evidence type="ECO:0000256" key="5">
    <source>
        <dbReference type="ARBA" id="ARBA00022525"/>
    </source>
</evidence>
<evidence type="ECO:0000256" key="1">
    <source>
        <dbReference type="ARBA" id="ARBA00002722"/>
    </source>
</evidence>
<dbReference type="InterPro" id="IPR017914">
    <property type="entry name" value="Colipase_C"/>
</dbReference>
<comment type="subunit">
    <text evidence="4">Forms a 1:1 stoichiometric complex with pancreatic lipase.</text>
</comment>
<dbReference type="Proteomes" id="UP000613066">
    <property type="component" value="Unassembled WGS sequence"/>
</dbReference>
<dbReference type="CDD" id="cd23011">
    <property type="entry name" value="CLPS"/>
    <property type="match status" value="1"/>
</dbReference>
<comment type="subcellular location">
    <subcellularLocation>
        <location evidence="3">Secreted</location>
    </subcellularLocation>
</comment>
<keyword evidence="8" id="KW-0442">Lipid degradation</keyword>
<dbReference type="GO" id="GO:0007586">
    <property type="term" value="P:digestion"/>
    <property type="evidence" value="ECO:0007669"/>
    <property type="project" value="UniProtKB-KW"/>
</dbReference>
<evidence type="ECO:0000256" key="8">
    <source>
        <dbReference type="ARBA" id="ARBA00022963"/>
    </source>
</evidence>
<evidence type="ECO:0000259" key="13">
    <source>
        <dbReference type="Pfam" id="PF02740"/>
    </source>
</evidence>
<keyword evidence="9" id="KW-0443">Lipid metabolism</keyword>
<keyword evidence="15" id="KW-1185">Reference proteome</keyword>
<dbReference type="PROSITE" id="PS00121">
    <property type="entry name" value="COLIPASE_1"/>
    <property type="match status" value="1"/>
</dbReference>
<feature type="signal peptide" evidence="11">
    <location>
        <begin position="1"/>
        <end position="17"/>
    </location>
</feature>
<feature type="non-terminal residue" evidence="14">
    <location>
        <position position="1"/>
    </location>
</feature>
<dbReference type="Pfam" id="PF01114">
    <property type="entry name" value="Colipase"/>
    <property type="match status" value="1"/>
</dbReference>
<name>A0A851NC85_9GALL</name>
<dbReference type="OrthoDB" id="9826993at2759"/>
<dbReference type="SUPFAM" id="SSF57190">
    <property type="entry name" value="Colipase-like"/>
    <property type="match status" value="2"/>
</dbReference>
<evidence type="ECO:0000256" key="2">
    <source>
        <dbReference type="ARBA" id="ARBA00003508"/>
    </source>
</evidence>
<feature type="domain" description="Colipase C-terminal" evidence="13">
    <location>
        <begin position="63"/>
        <end position="106"/>
    </location>
</feature>
<dbReference type="GO" id="GO:0016042">
    <property type="term" value="P:lipid catabolic process"/>
    <property type="evidence" value="ECO:0007669"/>
    <property type="project" value="UniProtKB-KW"/>
</dbReference>
<evidence type="ECO:0000256" key="11">
    <source>
        <dbReference type="SAM" id="SignalP"/>
    </source>
</evidence>
<accession>A0A851NC85</accession>
<comment type="function">
    <text evidence="2">Colipase is a cofactor of pancreatic lipase. It allows the lipase to anchor itself to the lipid-water interface. Without colipase the enzyme is washed off by bile salts, which have an inhibitory effect on the lipase.</text>
</comment>
<protein>
    <submittedName>
        <fullName evidence="14">COL Colipase</fullName>
    </submittedName>
</protein>
<dbReference type="InterPro" id="IPR017913">
    <property type="entry name" value="Colipase_N"/>
</dbReference>
<keyword evidence="10" id="KW-1015">Disulfide bond</keyword>
<keyword evidence="5" id="KW-0964">Secreted</keyword>
<evidence type="ECO:0000256" key="7">
    <source>
        <dbReference type="ARBA" id="ARBA00022757"/>
    </source>
</evidence>
<comment type="caution">
    <text evidence="14">The sequence shown here is derived from an EMBL/GenBank/DDBJ whole genome shotgun (WGS) entry which is preliminary data.</text>
</comment>
<dbReference type="GO" id="GO:0008047">
    <property type="term" value="F:enzyme activator activity"/>
    <property type="evidence" value="ECO:0007669"/>
    <property type="project" value="InterPro"/>
</dbReference>
<dbReference type="FunFam" id="2.10.80.10:FF:000005">
    <property type="entry name" value="Colipase"/>
    <property type="match status" value="1"/>
</dbReference>
<dbReference type="SMART" id="SM00023">
    <property type="entry name" value="COLIPASE"/>
    <property type="match status" value="1"/>
</dbReference>
<evidence type="ECO:0000259" key="12">
    <source>
        <dbReference type="Pfam" id="PF01114"/>
    </source>
</evidence>
<feature type="non-terminal residue" evidence="14">
    <location>
        <position position="109"/>
    </location>
</feature>
<feature type="domain" description="Colipase N-terminal" evidence="12">
    <location>
        <begin position="22"/>
        <end position="60"/>
    </location>
</feature>
<dbReference type="PANTHER" id="PTHR10041:SF9">
    <property type="entry name" value="COLIPASE"/>
    <property type="match status" value="1"/>
</dbReference>
<feature type="chain" id="PRO_5033013298" evidence="11">
    <location>
        <begin position="18"/>
        <end position="109"/>
    </location>
</feature>
<dbReference type="Gene3D" id="2.10.80.10">
    <property type="entry name" value="Lipase, subunit A"/>
    <property type="match status" value="1"/>
</dbReference>
<evidence type="ECO:0000313" key="14">
    <source>
        <dbReference type="EMBL" id="NXC37727.1"/>
    </source>
</evidence>
<dbReference type="PANTHER" id="PTHR10041">
    <property type="entry name" value="COLIPASE"/>
    <property type="match status" value="1"/>
</dbReference>
<dbReference type="InterPro" id="IPR017915">
    <property type="entry name" value="Colipase_CS"/>
</dbReference>
<organism evidence="14 15">
    <name type="scientific">Penelope pileata</name>
    <dbReference type="NCBI Taxonomy" id="1118817"/>
    <lineage>
        <taxon>Eukaryota</taxon>
        <taxon>Metazoa</taxon>
        <taxon>Chordata</taxon>
        <taxon>Craniata</taxon>
        <taxon>Vertebrata</taxon>
        <taxon>Euteleostomi</taxon>
        <taxon>Archelosauria</taxon>
        <taxon>Archosauria</taxon>
        <taxon>Dinosauria</taxon>
        <taxon>Saurischia</taxon>
        <taxon>Theropoda</taxon>
        <taxon>Coelurosauria</taxon>
        <taxon>Aves</taxon>
        <taxon>Neognathae</taxon>
        <taxon>Galloanserae</taxon>
        <taxon>Galliformes</taxon>
        <taxon>Cracidae</taxon>
        <taxon>Penelope</taxon>
    </lineage>
</organism>